<dbReference type="Pfam" id="PF15045">
    <property type="entry name" value="Clathrin_bdg"/>
    <property type="match status" value="1"/>
</dbReference>
<evidence type="ECO:0000256" key="3">
    <source>
        <dbReference type="ARBA" id="ARBA00022525"/>
    </source>
</evidence>
<evidence type="ECO:0000259" key="7">
    <source>
        <dbReference type="Pfam" id="PF15045"/>
    </source>
</evidence>
<evidence type="ECO:0000256" key="1">
    <source>
        <dbReference type="ARBA" id="ARBA00004613"/>
    </source>
</evidence>
<feature type="region of interest" description="Disordered" evidence="5">
    <location>
        <begin position="1"/>
        <end position="27"/>
    </location>
</feature>
<keyword evidence="3" id="KW-0964">Secreted</keyword>
<dbReference type="InterPro" id="IPR033906">
    <property type="entry name" value="Lipase_N"/>
</dbReference>
<comment type="similarity">
    <text evidence="2 4">Belongs to the AB hydrolase superfamily. Lipase family.</text>
</comment>
<dbReference type="Proteomes" id="UP001307889">
    <property type="component" value="Chromosome 2"/>
</dbReference>
<protein>
    <submittedName>
        <fullName evidence="8">Lipase</fullName>
    </submittedName>
</protein>
<feature type="domain" description="Aftiphilin clathrin-binding box" evidence="7">
    <location>
        <begin position="201"/>
        <end position="245"/>
    </location>
</feature>
<evidence type="ECO:0000256" key="2">
    <source>
        <dbReference type="ARBA" id="ARBA00010701"/>
    </source>
</evidence>
<dbReference type="PRINTS" id="PR00821">
    <property type="entry name" value="TAGLIPASE"/>
</dbReference>
<dbReference type="InterPro" id="IPR029205">
    <property type="entry name" value="Clathrin-bd"/>
</dbReference>
<gene>
    <name evidence="8" type="ORF">NTJ_03540</name>
</gene>
<dbReference type="Gene3D" id="3.40.50.1820">
    <property type="entry name" value="alpha/beta hydrolase"/>
    <property type="match status" value="1"/>
</dbReference>
<sequence length="756" mass="83557">MNIPPLISRTPPPLPDDDNDDDDDDEFGHYVIGEVVENGVTDDVYDDFIESATSTGGLNNHSFGSQSADFVANGSISPLNIGDCDEIACTAPIIIAQPESSNCATKTAIAGGSTPNTSTAIQDFDYDAEIDAAEPVDNEDDDDFDDFADFQTSAPDNWKNDEPNTEPDNFEGFSGIVHAQMEDTVPFEGFESRLLDEINANAVWGCLQCLDDTPALKYQWLSSSSNHKLLSALKIDSRNIFCGPWTRSSKSLRLEVSQTPKASVHFADHPSSSHLSSSNLPVSRGSSPNLSFTADPHDKSSVPDPLFDWEGSGLVNPLFYSAKEDRSFDCDTRKGVVENLISVEAQEVLKSLPDLSYMTKTYIAFNSIAVAKLCRAVLDMKLSMLAVGVLVVTLATCHAGRLTDCGPFGCYKEQIPATRGLYDFVSWLDQSISGMMTSDADEDETMEQLRSNVTFNLFFTRNNPKLKEVAKIDDKKLFNSFSAKKPTKIVIHGWQNSLHSPVCQNIKNAYLSKYDVNVIVVDWSHGANRVYHRSKFATIKVAAIIAELIDRLYRDYGLDVTKNLHVIGHSLGAHISGMAARSSRVGNVARVTGLDPAAPLFDYQKTYERLSPESAAFVEVIHTCGKRLGMREQLGHIDVYPNSGDAVQMGCANDYLGMCSHSRAYEIFIEALQDPNAFMAIKCTDWATFRTGSCNKNEKYYLGENVNTKARGAFFMKTNTVQPLGMGRTEPKFTPEEIEEDKSWQEWASKLYDWVM</sequence>
<organism evidence="8 9">
    <name type="scientific">Nesidiocoris tenuis</name>
    <dbReference type="NCBI Taxonomy" id="355587"/>
    <lineage>
        <taxon>Eukaryota</taxon>
        <taxon>Metazoa</taxon>
        <taxon>Ecdysozoa</taxon>
        <taxon>Arthropoda</taxon>
        <taxon>Hexapoda</taxon>
        <taxon>Insecta</taxon>
        <taxon>Pterygota</taxon>
        <taxon>Neoptera</taxon>
        <taxon>Paraneoptera</taxon>
        <taxon>Hemiptera</taxon>
        <taxon>Heteroptera</taxon>
        <taxon>Panheteroptera</taxon>
        <taxon>Cimicomorpha</taxon>
        <taxon>Miridae</taxon>
        <taxon>Dicyphina</taxon>
        <taxon>Nesidiocoris</taxon>
    </lineage>
</organism>
<evidence type="ECO:0000313" key="9">
    <source>
        <dbReference type="Proteomes" id="UP001307889"/>
    </source>
</evidence>
<reference evidence="8 9" key="1">
    <citation type="submission" date="2023-09" db="EMBL/GenBank/DDBJ databases">
        <title>Nesidiocoris tenuis whole genome shotgun sequence.</title>
        <authorList>
            <person name="Shibata T."/>
            <person name="Shimoda M."/>
            <person name="Kobayashi T."/>
            <person name="Uehara T."/>
        </authorList>
    </citation>
    <scope>NUCLEOTIDE SEQUENCE [LARGE SCALE GENOMIC DNA]</scope>
    <source>
        <strain evidence="8 9">Japan</strain>
    </source>
</reference>
<dbReference type="InterPro" id="IPR013818">
    <property type="entry name" value="Lipase"/>
</dbReference>
<keyword evidence="9" id="KW-1185">Reference proteome</keyword>
<dbReference type="CDD" id="cd00707">
    <property type="entry name" value="Pancreat_lipase_like"/>
    <property type="match status" value="1"/>
</dbReference>
<proteinExistence type="inferred from homology"/>
<comment type="subcellular location">
    <subcellularLocation>
        <location evidence="1">Secreted</location>
    </subcellularLocation>
</comment>
<evidence type="ECO:0000256" key="4">
    <source>
        <dbReference type="RuleBase" id="RU004262"/>
    </source>
</evidence>
<evidence type="ECO:0000256" key="5">
    <source>
        <dbReference type="SAM" id="MobiDB-lite"/>
    </source>
</evidence>
<dbReference type="PANTHER" id="PTHR11610">
    <property type="entry name" value="LIPASE"/>
    <property type="match status" value="1"/>
</dbReference>
<dbReference type="InterPro" id="IPR029058">
    <property type="entry name" value="AB_hydrolase_fold"/>
</dbReference>
<feature type="domain" description="Lipase" evidence="6">
    <location>
        <begin position="444"/>
        <end position="719"/>
    </location>
</feature>
<dbReference type="PANTHER" id="PTHR11610:SF173">
    <property type="entry name" value="LIPASE DOMAIN-CONTAINING PROTEIN-RELATED"/>
    <property type="match status" value="1"/>
</dbReference>
<evidence type="ECO:0000313" key="8">
    <source>
        <dbReference type="EMBL" id="BES90731.1"/>
    </source>
</evidence>
<dbReference type="EMBL" id="AP028910">
    <property type="protein sequence ID" value="BES90731.1"/>
    <property type="molecule type" value="Genomic_DNA"/>
</dbReference>
<name>A0ABN7AEM4_9HEMI</name>
<feature type="region of interest" description="Disordered" evidence="5">
    <location>
        <begin position="265"/>
        <end position="300"/>
    </location>
</feature>
<dbReference type="SUPFAM" id="SSF53474">
    <property type="entry name" value="alpha/beta-Hydrolases"/>
    <property type="match status" value="1"/>
</dbReference>
<evidence type="ECO:0000259" key="6">
    <source>
        <dbReference type="Pfam" id="PF00151"/>
    </source>
</evidence>
<dbReference type="Pfam" id="PF00151">
    <property type="entry name" value="Lipase"/>
    <property type="match status" value="1"/>
</dbReference>
<feature type="compositionally biased region" description="Low complexity" evidence="5">
    <location>
        <begin position="269"/>
        <end position="283"/>
    </location>
</feature>
<accession>A0ABN7AEM4</accession>
<dbReference type="InterPro" id="IPR000734">
    <property type="entry name" value="TAG_lipase"/>
</dbReference>
<feature type="compositionally biased region" description="Acidic residues" evidence="5">
    <location>
        <begin position="15"/>
        <end position="26"/>
    </location>
</feature>